<gene>
    <name evidence="1" type="ORF">Patl1_18407</name>
</gene>
<proteinExistence type="predicted"/>
<evidence type="ECO:0000313" key="1">
    <source>
        <dbReference type="EMBL" id="KAJ0105876.1"/>
    </source>
</evidence>
<reference evidence="2" key="1">
    <citation type="journal article" date="2023" name="G3 (Bethesda)">
        <title>Genome assembly and association tests identify interacting loci associated with vigor, precocity, and sex in interspecific pistachio rootstocks.</title>
        <authorList>
            <person name="Palmer W."/>
            <person name="Jacygrad E."/>
            <person name="Sagayaradj S."/>
            <person name="Cavanaugh K."/>
            <person name="Han R."/>
            <person name="Bertier L."/>
            <person name="Beede B."/>
            <person name="Kafkas S."/>
            <person name="Golino D."/>
            <person name="Preece J."/>
            <person name="Michelmore R."/>
        </authorList>
    </citation>
    <scope>NUCLEOTIDE SEQUENCE [LARGE SCALE GENOMIC DNA]</scope>
</reference>
<dbReference type="EMBL" id="CM047898">
    <property type="protein sequence ID" value="KAJ0105876.1"/>
    <property type="molecule type" value="Genomic_DNA"/>
</dbReference>
<sequence>MMDMLGMLTIVVQTLVQCLDATVNFPEGEREHNQCGAPQRRGLGVNYCGPLTRHPQCLGTFRVWSLKIISNPCVTASYVQSQSPIVFSHPGDRFHLATDGHEERVPIHNLRLPMNNSLVMTPNKRLFRVIINHI</sequence>
<protein>
    <submittedName>
        <fullName evidence="1">Uncharacterized protein</fullName>
    </submittedName>
</protein>
<name>A0ACC1C177_9ROSI</name>
<keyword evidence="2" id="KW-1185">Reference proteome</keyword>
<dbReference type="Proteomes" id="UP001164250">
    <property type="component" value="Chromosome 2"/>
</dbReference>
<comment type="caution">
    <text evidence="1">The sequence shown here is derived from an EMBL/GenBank/DDBJ whole genome shotgun (WGS) entry which is preliminary data.</text>
</comment>
<accession>A0ACC1C177</accession>
<evidence type="ECO:0000313" key="2">
    <source>
        <dbReference type="Proteomes" id="UP001164250"/>
    </source>
</evidence>
<organism evidence="1 2">
    <name type="scientific">Pistacia atlantica</name>
    <dbReference type="NCBI Taxonomy" id="434234"/>
    <lineage>
        <taxon>Eukaryota</taxon>
        <taxon>Viridiplantae</taxon>
        <taxon>Streptophyta</taxon>
        <taxon>Embryophyta</taxon>
        <taxon>Tracheophyta</taxon>
        <taxon>Spermatophyta</taxon>
        <taxon>Magnoliopsida</taxon>
        <taxon>eudicotyledons</taxon>
        <taxon>Gunneridae</taxon>
        <taxon>Pentapetalae</taxon>
        <taxon>rosids</taxon>
        <taxon>malvids</taxon>
        <taxon>Sapindales</taxon>
        <taxon>Anacardiaceae</taxon>
        <taxon>Pistacia</taxon>
    </lineage>
</organism>